<keyword evidence="2" id="KW-1185">Reference proteome</keyword>
<evidence type="ECO:0000313" key="2">
    <source>
        <dbReference type="Proteomes" id="UP001196413"/>
    </source>
</evidence>
<protein>
    <submittedName>
        <fullName evidence="1">Uncharacterized protein</fullName>
    </submittedName>
</protein>
<sequence>MAVEYKCKEASERINLAWGKSEFYSHGIDLEKRNAPSWATSALEGAKREACVNHTSRKDSAVDVSSRQALPVINSIVNS</sequence>
<comment type="caution">
    <text evidence="1">The sequence shown here is derived from an EMBL/GenBank/DDBJ whole genome shotgun (WGS) entry which is preliminary data.</text>
</comment>
<organism evidence="1 2">
    <name type="scientific">Parelaphostrongylus tenuis</name>
    <name type="common">Meningeal worm</name>
    <dbReference type="NCBI Taxonomy" id="148309"/>
    <lineage>
        <taxon>Eukaryota</taxon>
        <taxon>Metazoa</taxon>
        <taxon>Ecdysozoa</taxon>
        <taxon>Nematoda</taxon>
        <taxon>Chromadorea</taxon>
        <taxon>Rhabditida</taxon>
        <taxon>Rhabditina</taxon>
        <taxon>Rhabditomorpha</taxon>
        <taxon>Strongyloidea</taxon>
        <taxon>Metastrongylidae</taxon>
        <taxon>Parelaphostrongylus</taxon>
    </lineage>
</organism>
<reference evidence="1" key="1">
    <citation type="submission" date="2021-06" db="EMBL/GenBank/DDBJ databases">
        <title>Parelaphostrongylus tenuis whole genome reference sequence.</title>
        <authorList>
            <person name="Garwood T.J."/>
            <person name="Larsen P.A."/>
            <person name="Fountain-Jones N.M."/>
            <person name="Garbe J.R."/>
            <person name="Macchietto M.G."/>
            <person name="Kania S.A."/>
            <person name="Gerhold R.W."/>
            <person name="Richards J.E."/>
            <person name="Wolf T.M."/>
        </authorList>
    </citation>
    <scope>NUCLEOTIDE SEQUENCE</scope>
    <source>
        <strain evidence="1">MNPRO001-30</strain>
        <tissue evidence="1">Meninges</tissue>
    </source>
</reference>
<proteinExistence type="predicted"/>
<name>A0AAD5N8T8_PARTN</name>
<dbReference type="AlphaFoldDB" id="A0AAD5N8T8"/>
<dbReference type="Proteomes" id="UP001196413">
    <property type="component" value="Unassembled WGS sequence"/>
</dbReference>
<evidence type="ECO:0000313" key="1">
    <source>
        <dbReference type="EMBL" id="KAJ1365181.1"/>
    </source>
</evidence>
<gene>
    <name evidence="1" type="ORF">KIN20_025415</name>
</gene>
<dbReference type="EMBL" id="JAHQIW010005189">
    <property type="protein sequence ID" value="KAJ1365181.1"/>
    <property type="molecule type" value="Genomic_DNA"/>
</dbReference>
<accession>A0AAD5N8T8</accession>